<dbReference type="Proteomes" id="UP000187209">
    <property type="component" value="Unassembled WGS sequence"/>
</dbReference>
<comment type="caution">
    <text evidence="2">The sequence shown here is derived from an EMBL/GenBank/DDBJ whole genome shotgun (WGS) entry which is preliminary data.</text>
</comment>
<dbReference type="SUPFAM" id="SSF82185">
    <property type="entry name" value="Histone H3 K4-specific methyltransferase SET7/9 N-terminal domain"/>
    <property type="match status" value="2"/>
</dbReference>
<dbReference type="Pfam" id="PF02493">
    <property type="entry name" value="MORN"/>
    <property type="match status" value="7"/>
</dbReference>
<dbReference type="OrthoDB" id="187215at2759"/>
<dbReference type="AlphaFoldDB" id="A0A1R2B9U4"/>
<proteinExistence type="predicted"/>
<name>A0A1R2B9U4_9CILI</name>
<dbReference type="EMBL" id="MPUH01000820">
    <property type="protein sequence ID" value="OMJ73455.1"/>
    <property type="molecule type" value="Genomic_DNA"/>
</dbReference>
<evidence type="ECO:0000313" key="2">
    <source>
        <dbReference type="EMBL" id="OMJ73455.1"/>
    </source>
</evidence>
<evidence type="ECO:0008006" key="4">
    <source>
        <dbReference type="Google" id="ProtNLM"/>
    </source>
</evidence>
<evidence type="ECO:0000256" key="1">
    <source>
        <dbReference type="ARBA" id="ARBA00022737"/>
    </source>
</evidence>
<accession>A0A1R2B9U4</accession>
<reference evidence="2 3" key="1">
    <citation type="submission" date="2016-11" db="EMBL/GenBank/DDBJ databases">
        <title>The macronuclear genome of Stentor coeruleus: a giant cell with tiny introns.</title>
        <authorList>
            <person name="Slabodnick M."/>
            <person name="Ruby J.G."/>
            <person name="Reiff S.B."/>
            <person name="Swart E.C."/>
            <person name="Gosai S."/>
            <person name="Prabakaran S."/>
            <person name="Witkowska E."/>
            <person name="Larue G.E."/>
            <person name="Fisher S."/>
            <person name="Freeman R.M."/>
            <person name="Gunawardena J."/>
            <person name="Chu W."/>
            <person name="Stover N.A."/>
            <person name="Gregory B.D."/>
            <person name="Nowacki M."/>
            <person name="Derisi J."/>
            <person name="Roy S.W."/>
            <person name="Marshall W.F."/>
            <person name="Sood P."/>
        </authorList>
    </citation>
    <scope>NUCLEOTIDE SEQUENCE [LARGE SCALE GENOMIC DNA]</scope>
    <source>
        <strain evidence="2">WM001</strain>
    </source>
</reference>
<organism evidence="2 3">
    <name type="scientific">Stentor coeruleus</name>
    <dbReference type="NCBI Taxonomy" id="5963"/>
    <lineage>
        <taxon>Eukaryota</taxon>
        <taxon>Sar</taxon>
        <taxon>Alveolata</taxon>
        <taxon>Ciliophora</taxon>
        <taxon>Postciliodesmatophora</taxon>
        <taxon>Heterotrichea</taxon>
        <taxon>Heterotrichida</taxon>
        <taxon>Stentoridae</taxon>
        <taxon>Stentor</taxon>
    </lineage>
</organism>
<dbReference type="SMART" id="SM00698">
    <property type="entry name" value="MORN"/>
    <property type="match status" value="5"/>
</dbReference>
<protein>
    <recommendedName>
        <fullName evidence="4">MORN repeat protein</fullName>
    </recommendedName>
</protein>
<gene>
    <name evidence="2" type="ORF">SteCoe_27848</name>
</gene>
<keyword evidence="3" id="KW-1185">Reference proteome</keyword>
<dbReference type="Gene3D" id="2.20.110.10">
    <property type="entry name" value="Histone H3 K4-specific methyltransferase SET7/9 N-terminal domain"/>
    <property type="match status" value="1"/>
</dbReference>
<dbReference type="InterPro" id="IPR003409">
    <property type="entry name" value="MORN"/>
</dbReference>
<dbReference type="PANTHER" id="PTHR23084:SF263">
    <property type="entry name" value="MORN REPEAT-CONTAINING PROTEIN 1"/>
    <property type="match status" value="1"/>
</dbReference>
<dbReference type="PANTHER" id="PTHR23084">
    <property type="entry name" value="PHOSPHATIDYLINOSITOL-4-PHOSPHATE 5-KINASE RELATED"/>
    <property type="match status" value="1"/>
</dbReference>
<evidence type="ECO:0000313" key="3">
    <source>
        <dbReference type="Proteomes" id="UP000187209"/>
    </source>
</evidence>
<keyword evidence="1" id="KW-0677">Repeat</keyword>
<sequence length="287" mass="33061">MGVTWCSYCYSEKEGELFFELSVKSRGSKDIIDKGLSPITNPEPEAESPLKMAAEDKIDMVTVLGEKLKFNPNYERFVYGERREDQAYTGQLNKDNEMEGYGILGTNTTLYKGEFKHSLYNGRGILKTFDNTKQEYEGHFKKGQYHNYGILRCGNYKYQGNWDRDTKDGEGEETFEDGTYYKGTYKKDKRSGYGILRQPKQGLEYEGEFKNNEFDGKGTLKTLEETYQGEFLCGKKHGNGVLKTYKNQTIKGKWVNDYLHGLASITSKKGKIKQVEYIKGLKKSHKY</sequence>